<comment type="caution">
    <text evidence="2">The sequence shown here is derived from an EMBL/GenBank/DDBJ whole genome shotgun (WGS) entry which is preliminary data.</text>
</comment>
<evidence type="ECO:0000313" key="3">
    <source>
        <dbReference type="Proteomes" id="UP001501442"/>
    </source>
</evidence>
<name>A0ABP8U9R8_9ACTN</name>
<gene>
    <name evidence="2" type="ORF">GCM10023196_029000</name>
</gene>
<keyword evidence="3" id="KW-1185">Reference proteome</keyword>
<dbReference type="InterPro" id="IPR036465">
    <property type="entry name" value="vWFA_dom_sf"/>
</dbReference>
<evidence type="ECO:0000313" key="2">
    <source>
        <dbReference type="EMBL" id="GAA4625319.1"/>
    </source>
</evidence>
<sequence>MSGPTGRAGPPEPEPPDGAEGGESPRDVAGMPGGSAGAPEPPSGRVGAPERAEGGESPRDVAGMPGGSARAPAGGGAERREPVRDVAGAPGGRAGAPGPPGGGTVGGEASRDVVGTLAGFARTLRAAGVNADPERLQAMIGALDRLDVTDARDVYWAGRLTLCADPADLPRYDRCFAAYFSGESASVRRVARPPVVAARPAATAGAAGQEARGDPSVAAASTAEVLRRRDVARLSAEERDEVHRLIALLDDVSARRRSRRFTAAHRGRLDQNRTVRSILRRGGEISRLHHRAHRTRPRRVVLLVDVSGSMSPYADVLLRFAHAAVRCAPRSTEVFTVGTRLTRVTRELRHREPDAAMAAVSSAIPDWSGGTRLGEELKEFLDRFGQRGMARGAVVVVASDGWERGDATLLAAQMARLRRLAHRVVWANPHKGLAGYEPLTAGMAAALPYVDDFVAGHSLAALEELAGVIGDA</sequence>
<proteinExistence type="predicted"/>
<dbReference type="EMBL" id="BAABHK010000003">
    <property type="protein sequence ID" value="GAA4625319.1"/>
    <property type="molecule type" value="Genomic_DNA"/>
</dbReference>
<feature type="region of interest" description="Disordered" evidence="1">
    <location>
        <begin position="1"/>
        <end position="110"/>
    </location>
</feature>
<evidence type="ECO:0000256" key="1">
    <source>
        <dbReference type="SAM" id="MobiDB-lite"/>
    </source>
</evidence>
<dbReference type="Proteomes" id="UP001501442">
    <property type="component" value="Unassembled WGS sequence"/>
</dbReference>
<feature type="compositionally biased region" description="Basic and acidic residues" evidence="1">
    <location>
        <begin position="48"/>
        <end position="59"/>
    </location>
</feature>
<accession>A0ABP8U9R8</accession>
<feature type="compositionally biased region" description="Gly residues" evidence="1">
    <location>
        <begin position="89"/>
        <end position="106"/>
    </location>
</feature>
<dbReference type="PANTHER" id="PTHR39338">
    <property type="entry name" value="BLL5662 PROTEIN-RELATED"/>
    <property type="match status" value="1"/>
</dbReference>
<dbReference type="PANTHER" id="PTHR39338:SF6">
    <property type="entry name" value="BLL5662 PROTEIN"/>
    <property type="match status" value="1"/>
</dbReference>
<dbReference type="SUPFAM" id="SSF53300">
    <property type="entry name" value="vWA-like"/>
    <property type="match status" value="1"/>
</dbReference>
<dbReference type="Gene3D" id="3.40.50.410">
    <property type="entry name" value="von Willebrand factor, type A domain"/>
    <property type="match status" value="1"/>
</dbReference>
<dbReference type="Pfam" id="PF05762">
    <property type="entry name" value="VWA_CoxE"/>
    <property type="match status" value="1"/>
</dbReference>
<protein>
    <submittedName>
        <fullName evidence="2">VWA domain-containing protein</fullName>
    </submittedName>
</protein>
<dbReference type="CDD" id="cd00198">
    <property type="entry name" value="vWFA"/>
    <property type="match status" value="1"/>
</dbReference>
<reference evidence="3" key="1">
    <citation type="journal article" date="2019" name="Int. J. Syst. Evol. Microbiol.">
        <title>The Global Catalogue of Microorganisms (GCM) 10K type strain sequencing project: providing services to taxonomists for standard genome sequencing and annotation.</title>
        <authorList>
            <consortium name="The Broad Institute Genomics Platform"/>
            <consortium name="The Broad Institute Genome Sequencing Center for Infectious Disease"/>
            <person name="Wu L."/>
            <person name="Ma J."/>
        </authorList>
    </citation>
    <scope>NUCLEOTIDE SEQUENCE [LARGE SCALE GENOMIC DNA]</scope>
    <source>
        <strain evidence="3">JCM 17939</strain>
    </source>
</reference>
<dbReference type="InterPro" id="IPR008912">
    <property type="entry name" value="Uncharacterised_CoxE"/>
</dbReference>
<organism evidence="2 3">
    <name type="scientific">Actinoallomurus vinaceus</name>
    <dbReference type="NCBI Taxonomy" id="1080074"/>
    <lineage>
        <taxon>Bacteria</taxon>
        <taxon>Bacillati</taxon>
        <taxon>Actinomycetota</taxon>
        <taxon>Actinomycetes</taxon>
        <taxon>Streptosporangiales</taxon>
        <taxon>Thermomonosporaceae</taxon>
        <taxon>Actinoallomurus</taxon>
    </lineage>
</organism>